<dbReference type="InterPro" id="IPR001539">
    <property type="entry name" value="Peptidase_U32"/>
</dbReference>
<protein>
    <submittedName>
        <fullName evidence="3">U32 family peptidase</fullName>
    </submittedName>
</protein>
<dbReference type="RefSeq" id="WP_163519184.1">
    <property type="nucleotide sequence ID" value="NZ_JTCM02000082.1"/>
</dbReference>
<feature type="domain" description="Peptidase U32 collagenase" evidence="2">
    <location>
        <begin position="444"/>
        <end position="563"/>
    </location>
</feature>
<name>A0A846HGI5_9CYAN</name>
<dbReference type="PANTHER" id="PTHR30217">
    <property type="entry name" value="PEPTIDASE U32 FAMILY"/>
    <property type="match status" value="1"/>
</dbReference>
<dbReference type="EMBL" id="JTCM02000082">
    <property type="protein sequence ID" value="NEU75774.1"/>
    <property type="molecule type" value="Genomic_DNA"/>
</dbReference>
<sequence length="933" mass="104392">MKAELTPTTLQLPELLAPAGNWECAKAAVENGADAIYFGLDRFNARMRAENFTEADLPELMQFLHRRGVKGYVTLNTLIFPQELREAQQYIRSIITAGVDAVIVQDVGICRLIRHISPDFPIHASTQMTITSAAGVEFAESLGCNLVVLARECSLKEIDKIKQQTSLPLEIFVHGALCVAYSGQCLTSEALGGRSANRGECAQACRMPYELIADGEVVDLGDRKYLLSPQDLAGLEVLPDLLKSGVTCLKIEGRLKAPEYVANVTHVYRQALDRVMELGQGGQGGQGDRGTRRQGDLGTRRLAGISSPASPASPAPHPPLFPSPPSPHSPSSSPERYNLEMAFSRGIYTGWFRGINNQELVHARFGKKRGVYLGEVTRIRNEQVIIKLSAPVKPGDGVVFDCGHPETKEEGGRIYAVEQKGKEAILTFGRRDLNLQRVHVGDKVWKTSDPELDKQLRQSFAGENPQFQRPISVEVYGEVGDKLIAIARDELSHVVRVESTIPLVEAHTKPLTKERLHEQFARLGNTPFCLADLTNHLKDAIMLPVSELNRMRREIVTQLEVRRSLPKRWQFNQNATLADLIPAKETISPSSSNLIVLIRNLNQLQAALDAGIETVYCEFEDPRKYREAVEMVRQGDRKTRGQGRQGDKGDKGDGRGDKENNSSFPPFGFASRLKLLHPRTALDSPSPPLSIPPSAPLPLPPTPQIWLALPRITKPGENWILEQVRACKADGYLVRNYDHLQFFAQERCIGDFSFNVANALTADYFKHRFGLERVTASYDLNITQLQDLLNSCPPQWFEVTIHQHMPMFHMEHCVFCAFLSQGTDYTNCGRPCEKHEVKIKDRVGCEHILQADVGCRNTVFNGTTQTGAEYVQRLIELGLQDFRIEFVNETPEEVTQTIHCYQQLLQGEITGSQLWRELKLQFRQLGVTRWERG</sequence>
<evidence type="ECO:0000313" key="4">
    <source>
        <dbReference type="Proteomes" id="UP000031549"/>
    </source>
</evidence>
<keyword evidence="4" id="KW-1185">Reference proteome</keyword>
<feature type="compositionally biased region" description="Low complexity" evidence="1">
    <location>
        <begin position="301"/>
        <end position="310"/>
    </location>
</feature>
<evidence type="ECO:0000256" key="1">
    <source>
        <dbReference type="SAM" id="MobiDB-lite"/>
    </source>
</evidence>
<feature type="compositionally biased region" description="Basic and acidic residues" evidence="1">
    <location>
        <begin position="632"/>
        <end position="660"/>
    </location>
</feature>
<dbReference type="Pfam" id="PF12392">
    <property type="entry name" value="DUF3656"/>
    <property type="match status" value="1"/>
</dbReference>
<comment type="caution">
    <text evidence="3">The sequence shown here is derived from an EMBL/GenBank/DDBJ whole genome shotgun (WGS) entry which is preliminary data.</text>
</comment>
<evidence type="ECO:0000313" key="3">
    <source>
        <dbReference type="EMBL" id="NEU75774.1"/>
    </source>
</evidence>
<reference evidence="3 4" key="1">
    <citation type="journal article" date="2015" name="Genome Announc.">
        <title>Draft Genome Sequence of Cyanobacterium Hassallia byssoidea Strain VB512170, Isolated from Monuments in India.</title>
        <authorList>
            <person name="Singh D."/>
            <person name="Chandrababunaidu M.M."/>
            <person name="Panda A."/>
            <person name="Sen D."/>
            <person name="Bhattacharyya S."/>
            <person name="Adhikary S.P."/>
            <person name="Tripathy S."/>
        </authorList>
    </citation>
    <scope>NUCLEOTIDE SEQUENCE [LARGE SCALE GENOMIC DNA]</scope>
    <source>
        <strain evidence="3 4">VB512170</strain>
    </source>
</reference>
<feature type="region of interest" description="Disordered" evidence="1">
    <location>
        <begin position="632"/>
        <end position="666"/>
    </location>
</feature>
<dbReference type="PANTHER" id="PTHR30217:SF10">
    <property type="entry name" value="23S RRNA 5-HYDROXYCYTIDINE C2501 SYNTHASE"/>
    <property type="match status" value="1"/>
</dbReference>
<accession>A0A846HGI5</accession>
<dbReference type="InterPro" id="IPR051454">
    <property type="entry name" value="RNA/ubiquinone_mod_enzymes"/>
</dbReference>
<dbReference type="InterPro" id="IPR020988">
    <property type="entry name" value="Pept_U32_collagenase"/>
</dbReference>
<dbReference type="Pfam" id="PF01136">
    <property type="entry name" value="Peptidase_U32"/>
    <property type="match status" value="2"/>
</dbReference>
<proteinExistence type="predicted"/>
<gene>
    <name evidence="3" type="ORF">PI95_025260</name>
</gene>
<dbReference type="AlphaFoldDB" id="A0A846HGI5"/>
<dbReference type="Proteomes" id="UP000031549">
    <property type="component" value="Unassembled WGS sequence"/>
</dbReference>
<evidence type="ECO:0000259" key="2">
    <source>
        <dbReference type="Pfam" id="PF12392"/>
    </source>
</evidence>
<organism evidence="3 4">
    <name type="scientific">Hassallia byssoidea VB512170</name>
    <dbReference type="NCBI Taxonomy" id="1304833"/>
    <lineage>
        <taxon>Bacteria</taxon>
        <taxon>Bacillati</taxon>
        <taxon>Cyanobacteriota</taxon>
        <taxon>Cyanophyceae</taxon>
        <taxon>Nostocales</taxon>
        <taxon>Tolypothrichaceae</taxon>
        <taxon>Hassallia</taxon>
    </lineage>
</organism>
<feature type="region of interest" description="Disordered" evidence="1">
    <location>
        <begin position="301"/>
        <end position="334"/>
    </location>
</feature>
<feature type="compositionally biased region" description="Pro residues" evidence="1">
    <location>
        <begin position="311"/>
        <end position="328"/>
    </location>
</feature>